<dbReference type="Gene3D" id="1.20.1560.10">
    <property type="entry name" value="ABC transporter type 1, transmembrane domain"/>
    <property type="match status" value="1"/>
</dbReference>
<dbReference type="GO" id="GO:0005524">
    <property type="term" value="F:ATP binding"/>
    <property type="evidence" value="ECO:0007669"/>
    <property type="project" value="InterPro"/>
</dbReference>
<evidence type="ECO:0000256" key="2">
    <source>
        <dbReference type="ARBA" id="ARBA00022989"/>
    </source>
</evidence>
<comment type="caution">
    <text evidence="6">The sequence shown here is derived from an EMBL/GenBank/DDBJ whole genome shotgun (WGS) entry which is preliminary data.</text>
</comment>
<dbReference type="Proteomes" id="UP000469452">
    <property type="component" value="Unassembled WGS sequence"/>
</dbReference>
<feature type="transmembrane region" description="Helical" evidence="4">
    <location>
        <begin position="51"/>
        <end position="72"/>
    </location>
</feature>
<protein>
    <recommendedName>
        <fullName evidence="5">ABC transmembrane type-1 domain-containing protein</fullName>
    </recommendedName>
</protein>
<keyword evidence="1 4" id="KW-0812">Transmembrane</keyword>
<feature type="non-terminal residue" evidence="6">
    <location>
        <position position="78"/>
    </location>
</feature>
<keyword evidence="2 4" id="KW-1133">Transmembrane helix</keyword>
<dbReference type="GO" id="GO:0016020">
    <property type="term" value="C:membrane"/>
    <property type="evidence" value="ECO:0007669"/>
    <property type="project" value="InterPro"/>
</dbReference>
<dbReference type="InterPro" id="IPR036640">
    <property type="entry name" value="ABC1_TM_sf"/>
</dbReference>
<organism evidence="6 7">
    <name type="scientific">Aphanomyces astaci</name>
    <name type="common">Crayfish plague agent</name>
    <dbReference type="NCBI Taxonomy" id="112090"/>
    <lineage>
        <taxon>Eukaryota</taxon>
        <taxon>Sar</taxon>
        <taxon>Stramenopiles</taxon>
        <taxon>Oomycota</taxon>
        <taxon>Saprolegniomycetes</taxon>
        <taxon>Saprolegniales</taxon>
        <taxon>Verrucalvaceae</taxon>
        <taxon>Aphanomyces</taxon>
    </lineage>
</organism>
<evidence type="ECO:0000256" key="4">
    <source>
        <dbReference type="SAM" id="Phobius"/>
    </source>
</evidence>
<name>A0A6A5ATF5_APHAT</name>
<evidence type="ECO:0000256" key="3">
    <source>
        <dbReference type="ARBA" id="ARBA00023136"/>
    </source>
</evidence>
<gene>
    <name evidence="6" type="ORF">AaE_002491</name>
</gene>
<feature type="domain" description="ABC transmembrane type-1" evidence="5">
    <location>
        <begin position="1"/>
        <end position="78"/>
    </location>
</feature>
<dbReference type="InterPro" id="IPR011527">
    <property type="entry name" value="ABC1_TM_dom"/>
</dbReference>
<dbReference type="Pfam" id="PF00664">
    <property type="entry name" value="ABC_membrane"/>
    <property type="match status" value="1"/>
</dbReference>
<sequence length="78" mass="9103">MIANATQRLQKSLLRILLHKPTKFFQERTDGDLNNLFQSDISRVNAMWQAVFWNLMQPIVSIVIGFGYLMYFEPIIGI</sequence>
<proteinExistence type="predicted"/>
<dbReference type="SUPFAM" id="SSF90123">
    <property type="entry name" value="ABC transporter transmembrane region"/>
    <property type="match status" value="1"/>
</dbReference>
<dbReference type="GO" id="GO:0140359">
    <property type="term" value="F:ABC-type transporter activity"/>
    <property type="evidence" value="ECO:0007669"/>
    <property type="project" value="InterPro"/>
</dbReference>
<dbReference type="EMBL" id="VJMI01004969">
    <property type="protein sequence ID" value="KAF0771051.1"/>
    <property type="molecule type" value="Genomic_DNA"/>
</dbReference>
<evidence type="ECO:0000313" key="6">
    <source>
        <dbReference type="EMBL" id="KAF0771051.1"/>
    </source>
</evidence>
<dbReference type="PROSITE" id="PS50929">
    <property type="entry name" value="ABC_TM1F"/>
    <property type="match status" value="1"/>
</dbReference>
<evidence type="ECO:0000256" key="1">
    <source>
        <dbReference type="ARBA" id="ARBA00022692"/>
    </source>
</evidence>
<reference evidence="6 7" key="1">
    <citation type="submission" date="2019-06" db="EMBL/GenBank/DDBJ databases">
        <title>Genomics analysis of Aphanomyces spp. identifies a new class of oomycete effector associated with host adaptation.</title>
        <authorList>
            <person name="Gaulin E."/>
        </authorList>
    </citation>
    <scope>NUCLEOTIDE SEQUENCE [LARGE SCALE GENOMIC DNA]</scope>
    <source>
        <strain evidence="6 7">E</strain>
    </source>
</reference>
<evidence type="ECO:0000313" key="7">
    <source>
        <dbReference type="Proteomes" id="UP000469452"/>
    </source>
</evidence>
<accession>A0A6A5ATF5</accession>
<keyword evidence="3 4" id="KW-0472">Membrane</keyword>
<dbReference type="AlphaFoldDB" id="A0A6A5ATF5"/>
<evidence type="ECO:0000259" key="5">
    <source>
        <dbReference type="PROSITE" id="PS50929"/>
    </source>
</evidence>